<dbReference type="RefSeq" id="WP_408158959.1">
    <property type="nucleotide sequence ID" value="NZ_JAQQFM010000006.1"/>
</dbReference>
<gene>
    <name evidence="1" type="ORF">PQR62_15935</name>
</gene>
<organism evidence="1 2">
    <name type="scientific">Herbaspirillum lusitanum</name>
    <dbReference type="NCBI Taxonomy" id="213312"/>
    <lineage>
        <taxon>Bacteria</taxon>
        <taxon>Pseudomonadati</taxon>
        <taxon>Pseudomonadota</taxon>
        <taxon>Betaproteobacteria</taxon>
        <taxon>Burkholderiales</taxon>
        <taxon>Oxalobacteraceae</taxon>
        <taxon>Herbaspirillum</taxon>
    </lineage>
</organism>
<proteinExistence type="predicted"/>
<dbReference type="Proteomes" id="UP001629246">
    <property type="component" value="Unassembled WGS sequence"/>
</dbReference>
<reference evidence="1 2" key="1">
    <citation type="journal article" date="2024" name="Chem. Sci.">
        <title>Discovery of megapolipeptins by genome mining of a Burkholderiales bacteria collection.</title>
        <authorList>
            <person name="Paulo B.S."/>
            <person name="Recchia M.J.J."/>
            <person name="Lee S."/>
            <person name="Fergusson C.H."/>
            <person name="Romanowski S.B."/>
            <person name="Hernandez A."/>
            <person name="Krull N."/>
            <person name="Liu D.Y."/>
            <person name="Cavanagh H."/>
            <person name="Bos A."/>
            <person name="Gray C.A."/>
            <person name="Murphy B.T."/>
            <person name="Linington R.G."/>
            <person name="Eustaquio A.S."/>
        </authorList>
    </citation>
    <scope>NUCLEOTIDE SEQUENCE [LARGE SCALE GENOMIC DNA]</scope>
    <source>
        <strain evidence="1 2">RL21-008-BIB-A</strain>
    </source>
</reference>
<evidence type="ECO:0000313" key="2">
    <source>
        <dbReference type="Proteomes" id="UP001629246"/>
    </source>
</evidence>
<dbReference type="EMBL" id="JAQQFM010000006">
    <property type="protein sequence ID" value="MFL9925771.1"/>
    <property type="molecule type" value="Genomic_DNA"/>
</dbReference>
<sequence length="60" mass="6499">MMPATEGEALLACVDAMRKAGPAARLEKLPESLDRTMLTLLSLLISKWKPAAGSRSKEKD</sequence>
<comment type="caution">
    <text evidence="1">The sequence shown here is derived from an EMBL/GenBank/DDBJ whole genome shotgun (WGS) entry which is preliminary data.</text>
</comment>
<protein>
    <submittedName>
        <fullName evidence="1">Uncharacterized protein</fullName>
    </submittedName>
</protein>
<evidence type="ECO:0000313" key="1">
    <source>
        <dbReference type="EMBL" id="MFL9925771.1"/>
    </source>
</evidence>
<keyword evidence="2" id="KW-1185">Reference proteome</keyword>
<name>A0ABW9ABA9_9BURK</name>
<accession>A0ABW9ABA9</accession>